<protein>
    <submittedName>
        <fullName evidence="2">Uncharacterized protein</fullName>
    </submittedName>
</protein>
<comment type="caution">
    <text evidence="2">The sequence shown here is derived from an EMBL/GenBank/DDBJ whole genome shotgun (WGS) entry which is preliminary data.</text>
</comment>
<sequence>MSSKGAVIGTSAAAAVLLVGGGVAAAITLSADDTPPVRPGLTAKGVVALSKDVHYSREQGRCFADNTQQPDIREGASVTVRDSADTIVAAGVLEFGAISPLNVSICEFRFRISGVPTGSKFFTVAVSGSNPATVSADDLFGPGVVLRPN</sequence>
<feature type="signal peptide" evidence="1">
    <location>
        <begin position="1"/>
        <end position="25"/>
    </location>
</feature>
<accession>A0A229R9T8</accession>
<dbReference type="AlphaFoldDB" id="A0A229R9T8"/>
<keyword evidence="1" id="KW-0732">Signal</keyword>
<evidence type="ECO:0000256" key="1">
    <source>
        <dbReference type="SAM" id="SignalP"/>
    </source>
</evidence>
<organism evidence="2 3">
    <name type="scientific">Amycolatopsis alba DSM 44262</name>
    <dbReference type="NCBI Taxonomy" id="1125972"/>
    <lineage>
        <taxon>Bacteria</taxon>
        <taxon>Bacillati</taxon>
        <taxon>Actinomycetota</taxon>
        <taxon>Actinomycetes</taxon>
        <taxon>Pseudonocardiales</taxon>
        <taxon>Pseudonocardiaceae</taxon>
        <taxon>Amycolatopsis</taxon>
    </lineage>
</organism>
<keyword evidence="3" id="KW-1185">Reference proteome</keyword>
<dbReference type="RefSeq" id="WP_020634922.1">
    <property type="nucleotide sequence ID" value="NZ_KB913032.1"/>
</dbReference>
<dbReference type="Proteomes" id="UP000215563">
    <property type="component" value="Unassembled WGS sequence"/>
</dbReference>
<evidence type="ECO:0000313" key="3">
    <source>
        <dbReference type="Proteomes" id="UP000215563"/>
    </source>
</evidence>
<gene>
    <name evidence="2" type="ORF">CFP75_38570</name>
</gene>
<feature type="chain" id="PRO_5011295051" evidence="1">
    <location>
        <begin position="26"/>
        <end position="149"/>
    </location>
</feature>
<dbReference type="EMBL" id="NMQU01000149">
    <property type="protein sequence ID" value="OXM43407.1"/>
    <property type="molecule type" value="Genomic_DNA"/>
</dbReference>
<evidence type="ECO:0000313" key="2">
    <source>
        <dbReference type="EMBL" id="OXM43407.1"/>
    </source>
</evidence>
<proteinExistence type="predicted"/>
<reference evidence="2 3" key="1">
    <citation type="submission" date="2017-07" db="EMBL/GenBank/DDBJ databases">
        <title>Amycolatopsis alba DSM 44262 Genome sequencing and assembly.</title>
        <authorList>
            <person name="Kaur N."/>
            <person name="Mayilraj S."/>
        </authorList>
    </citation>
    <scope>NUCLEOTIDE SEQUENCE [LARGE SCALE GENOMIC DNA]</scope>
    <source>
        <strain evidence="2 3">DSM 44262</strain>
    </source>
</reference>
<name>A0A229R9T8_AMYAL</name>